<gene>
    <name evidence="1" type="ORF">SLS59_005609</name>
</gene>
<sequence length="99" mass="11030">MGLQAAGFYPVPENAQLLYRSVTWYWKALKSIGADFKTYKPCDGTLGYGKGSHYSSCSSEKCLGDFGVITKAEVILKQYVQHPLVLTHLLSDKFMKDST</sequence>
<organism evidence="1 2">
    <name type="scientific">Nothophoma quercina</name>
    <dbReference type="NCBI Taxonomy" id="749835"/>
    <lineage>
        <taxon>Eukaryota</taxon>
        <taxon>Fungi</taxon>
        <taxon>Dikarya</taxon>
        <taxon>Ascomycota</taxon>
        <taxon>Pezizomycotina</taxon>
        <taxon>Dothideomycetes</taxon>
        <taxon>Pleosporomycetidae</taxon>
        <taxon>Pleosporales</taxon>
        <taxon>Pleosporineae</taxon>
        <taxon>Didymellaceae</taxon>
        <taxon>Nothophoma</taxon>
    </lineage>
</organism>
<accession>A0ABR3R9U8</accession>
<dbReference type="Proteomes" id="UP001521222">
    <property type="component" value="Unassembled WGS sequence"/>
</dbReference>
<evidence type="ECO:0000313" key="1">
    <source>
        <dbReference type="EMBL" id="KAL1600944.1"/>
    </source>
</evidence>
<comment type="caution">
    <text evidence="1">The sequence shown here is derived from an EMBL/GenBank/DDBJ whole genome shotgun (WGS) entry which is preliminary data.</text>
</comment>
<reference evidence="1 2" key="1">
    <citation type="submission" date="2024-02" db="EMBL/GenBank/DDBJ databases">
        <title>De novo assembly and annotation of 12 fungi associated with fruit tree decline syndrome in Ontario, Canada.</title>
        <authorList>
            <person name="Sulman M."/>
            <person name="Ellouze W."/>
            <person name="Ilyukhin E."/>
        </authorList>
    </citation>
    <scope>NUCLEOTIDE SEQUENCE [LARGE SCALE GENOMIC DNA]</scope>
    <source>
        <strain evidence="1 2">M97-236</strain>
    </source>
</reference>
<proteinExistence type="predicted"/>
<name>A0ABR3R9U8_9PLEO</name>
<keyword evidence="2" id="KW-1185">Reference proteome</keyword>
<protein>
    <submittedName>
        <fullName evidence="1">Uncharacterized protein</fullName>
    </submittedName>
</protein>
<evidence type="ECO:0000313" key="2">
    <source>
        <dbReference type="Proteomes" id="UP001521222"/>
    </source>
</evidence>
<dbReference type="EMBL" id="JAKIXB020000017">
    <property type="protein sequence ID" value="KAL1600944.1"/>
    <property type="molecule type" value="Genomic_DNA"/>
</dbReference>